<dbReference type="NCBIfam" id="TIGR01383">
    <property type="entry name" value="not_thiJ"/>
    <property type="match status" value="1"/>
</dbReference>
<dbReference type="CDD" id="cd03135">
    <property type="entry name" value="GATase1_DJ-1"/>
    <property type="match status" value="1"/>
</dbReference>
<dbReference type="SUPFAM" id="SSF52317">
    <property type="entry name" value="Class I glutamine amidotransferase-like"/>
    <property type="match status" value="1"/>
</dbReference>
<dbReference type="PANTHER" id="PTHR48094:SF12">
    <property type="entry name" value="PARKINSON DISEASE PROTEIN 7 HOMOLOG"/>
    <property type="match status" value="1"/>
</dbReference>
<keyword evidence="1" id="KW-0677">Repeat</keyword>
<dbReference type="InterPro" id="IPR002818">
    <property type="entry name" value="DJ-1/PfpI"/>
</dbReference>
<dbReference type="AlphaFoldDB" id="A0A4Q1AVH8"/>
<name>A0A4Q1AVH8_9BACT</name>
<dbReference type="InterPro" id="IPR050325">
    <property type="entry name" value="Prot/Nucl_acid_deglycase"/>
</dbReference>
<evidence type="ECO:0000259" key="2">
    <source>
        <dbReference type="Pfam" id="PF01965"/>
    </source>
</evidence>
<reference evidence="3 4" key="1">
    <citation type="submission" date="2017-10" db="EMBL/GenBank/DDBJ databases">
        <title>Genomics of the genus Arcobacter.</title>
        <authorList>
            <person name="Perez-Cataluna A."/>
            <person name="Figueras M.J."/>
        </authorList>
    </citation>
    <scope>NUCLEOTIDE SEQUENCE [LARGE SCALE GENOMIC DNA]</scope>
    <source>
        <strain evidence="3 4">CECT 8441</strain>
    </source>
</reference>
<evidence type="ECO:0000313" key="4">
    <source>
        <dbReference type="Proteomes" id="UP000289758"/>
    </source>
</evidence>
<dbReference type="RefSeq" id="WP_129087166.1">
    <property type="nucleotide sequence ID" value="NZ_CP053836.1"/>
</dbReference>
<dbReference type="FunFam" id="3.40.50.880:FF:000015">
    <property type="entry name" value="Protein DJ-1 homolog C"/>
    <property type="match status" value="1"/>
</dbReference>
<organism evidence="3 4">
    <name type="scientific">Halarcobacter ebronensis</name>
    <dbReference type="NCBI Taxonomy" id="1462615"/>
    <lineage>
        <taxon>Bacteria</taxon>
        <taxon>Pseudomonadati</taxon>
        <taxon>Campylobacterota</taxon>
        <taxon>Epsilonproteobacteria</taxon>
        <taxon>Campylobacterales</taxon>
        <taxon>Arcobacteraceae</taxon>
        <taxon>Halarcobacter</taxon>
    </lineage>
</organism>
<dbReference type="Gene3D" id="3.40.50.880">
    <property type="match status" value="1"/>
</dbReference>
<gene>
    <name evidence="3" type="ORF">CRV07_07785</name>
</gene>
<evidence type="ECO:0000256" key="1">
    <source>
        <dbReference type="ARBA" id="ARBA00022737"/>
    </source>
</evidence>
<evidence type="ECO:0000313" key="3">
    <source>
        <dbReference type="EMBL" id="RXK05963.1"/>
    </source>
</evidence>
<sequence length="183" mass="20082">MSTLLVPISNGFEEIEALTIVDVCRRADIEVTLASINEIEIVGAHNITIKADALLKDVDADAFDMIALPGGLPNAFNLAKDELLKTILQKFKKENRYIGAICAAPFALHTANVLNDKYTCYPSFEQKIDSSTYVENEIVVKDDKVITSKGPATAMQFALELVKILKGEESFTKVRDGLLFKAS</sequence>
<dbReference type="PANTHER" id="PTHR48094">
    <property type="entry name" value="PROTEIN/NUCLEIC ACID DEGLYCASE DJ-1-RELATED"/>
    <property type="match status" value="1"/>
</dbReference>
<dbReference type="GO" id="GO:0005737">
    <property type="term" value="C:cytoplasm"/>
    <property type="evidence" value="ECO:0007669"/>
    <property type="project" value="TreeGrafter"/>
</dbReference>
<accession>A0A4Q1AVH8</accession>
<dbReference type="Pfam" id="PF01965">
    <property type="entry name" value="DJ-1_PfpI"/>
    <property type="match status" value="1"/>
</dbReference>
<proteinExistence type="predicted"/>
<dbReference type="Proteomes" id="UP000289758">
    <property type="component" value="Unassembled WGS sequence"/>
</dbReference>
<dbReference type="OrthoDB" id="9792284at2"/>
<feature type="domain" description="DJ-1/PfpI" evidence="2">
    <location>
        <begin position="4"/>
        <end position="163"/>
    </location>
</feature>
<dbReference type="EMBL" id="PDKK01000005">
    <property type="protein sequence ID" value="RXK05963.1"/>
    <property type="molecule type" value="Genomic_DNA"/>
</dbReference>
<dbReference type="InterPro" id="IPR006287">
    <property type="entry name" value="DJ-1"/>
</dbReference>
<comment type="caution">
    <text evidence="3">The sequence shown here is derived from an EMBL/GenBank/DDBJ whole genome shotgun (WGS) entry which is preliminary data.</text>
</comment>
<protein>
    <submittedName>
        <fullName evidence="3">DJ-1 family protein</fullName>
    </submittedName>
</protein>
<keyword evidence="4" id="KW-1185">Reference proteome</keyword>
<dbReference type="InterPro" id="IPR029062">
    <property type="entry name" value="Class_I_gatase-like"/>
</dbReference>